<feature type="region of interest" description="Disordered" evidence="1">
    <location>
        <begin position="30"/>
        <end position="74"/>
    </location>
</feature>
<keyword evidence="3" id="KW-1185">Reference proteome</keyword>
<proteinExistence type="predicted"/>
<evidence type="ECO:0000256" key="1">
    <source>
        <dbReference type="SAM" id="MobiDB-lite"/>
    </source>
</evidence>
<gene>
    <name evidence="2" type="ORF">BJ684DRAFT_22084</name>
</gene>
<protein>
    <submittedName>
        <fullName evidence="2">Uncharacterized protein</fullName>
    </submittedName>
</protein>
<evidence type="ECO:0000313" key="2">
    <source>
        <dbReference type="EMBL" id="RKP11358.1"/>
    </source>
</evidence>
<sequence>MASRRRVLAHTILQTLTTLEEGMHRLGRANGWGDVSDSGASASSTPSSTSTEVHPQDLGISPPRRSHPRSRENELESIIQLAKQVRALIAKDEEERTVEEYLMSTGLDKLLPKASMFLETNDDYYMSSASSSSRTSSFPSSHSALIRSHDTILHHFEWMGLVNRVVQVALQLRGDLSLLSEATPYVAHQLALLYQCLIMAGPECAGYRASVEEIFPTVKKACLSSTPVPKLSKDLRTR</sequence>
<organism evidence="2 3">
    <name type="scientific">Piptocephalis cylindrospora</name>
    <dbReference type="NCBI Taxonomy" id="1907219"/>
    <lineage>
        <taxon>Eukaryota</taxon>
        <taxon>Fungi</taxon>
        <taxon>Fungi incertae sedis</taxon>
        <taxon>Zoopagomycota</taxon>
        <taxon>Zoopagomycotina</taxon>
        <taxon>Zoopagomycetes</taxon>
        <taxon>Zoopagales</taxon>
        <taxon>Piptocephalidaceae</taxon>
        <taxon>Piptocephalis</taxon>
    </lineage>
</organism>
<reference evidence="3" key="1">
    <citation type="journal article" date="2018" name="Nat. Microbiol.">
        <title>Leveraging single-cell genomics to expand the fungal tree of life.</title>
        <authorList>
            <person name="Ahrendt S.R."/>
            <person name="Quandt C.A."/>
            <person name="Ciobanu D."/>
            <person name="Clum A."/>
            <person name="Salamov A."/>
            <person name="Andreopoulos B."/>
            <person name="Cheng J.F."/>
            <person name="Woyke T."/>
            <person name="Pelin A."/>
            <person name="Henrissat B."/>
            <person name="Reynolds N.K."/>
            <person name="Benny G.L."/>
            <person name="Smith M.E."/>
            <person name="James T.Y."/>
            <person name="Grigoriev I.V."/>
        </authorList>
    </citation>
    <scope>NUCLEOTIDE SEQUENCE [LARGE SCALE GENOMIC DNA]</scope>
</reference>
<evidence type="ECO:0000313" key="3">
    <source>
        <dbReference type="Proteomes" id="UP000267251"/>
    </source>
</evidence>
<dbReference type="OrthoDB" id="533331at2759"/>
<accession>A0A4P9XY79</accession>
<feature type="compositionally biased region" description="Low complexity" evidence="1">
    <location>
        <begin position="36"/>
        <end position="51"/>
    </location>
</feature>
<dbReference type="AlphaFoldDB" id="A0A4P9XY79"/>
<dbReference type="EMBL" id="KZ988977">
    <property type="protein sequence ID" value="RKP11358.1"/>
    <property type="molecule type" value="Genomic_DNA"/>
</dbReference>
<dbReference type="Proteomes" id="UP000267251">
    <property type="component" value="Unassembled WGS sequence"/>
</dbReference>
<name>A0A4P9XY79_9FUNG</name>